<keyword evidence="1" id="KW-1133">Transmembrane helix</keyword>
<feature type="transmembrane region" description="Helical" evidence="1">
    <location>
        <begin position="59"/>
        <end position="78"/>
    </location>
</feature>
<dbReference type="EMBL" id="QGTD01000013">
    <property type="protein sequence ID" value="PWU67597.1"/>
    <property type="molecule type" value="Genomic_DNA"/>
</dbReference>
<protein>
    <recommendedName>
        <fullName evidence="4">ABC transporter permease</fullName>
    </recommendedName>
</protein>
<dbReference type="Pfam" id="PF06182">
    <property type="entry name" value="ABC2_membrane_6"/>
    <property type="match status" value="1"/>
</dbReference>
<name>A0A317KVS7_9BACI</name>
<accession>A0A317KVS7</accession>
<feature type="transmembrane region" description="Helical" evidence="1">
    <location>
        <begin position="103"/>
        <end position="130"/>
    </location>
</feature>
<dbReference type="AlphaFoldDB" id="A0A317KVS7"/>
<evidence type="ECO:0000313" key="2">
    <source>
        <dbReference type="EMBL" id="PWU67597.1"/>
    </source>
</evidence>
<proteinExistence type="predicted"/>
<evidence type="ECO:0000256" key="1">
    <source>
        <dbReference type="SAM" id="Phobius"/>
    </source>
</evidence>
<keyword evidence="1" id="KW-0812">Transmembrane</keyword>
<dbReference type="OrthoDB" id="9788195at2"/>
<comment type="caution">
    <text evidence="2">The sequence shown here is derived from an EMBL/GenBank/DDBJ whole genome shotgun (WGS) entry which is preliminary data.</text>
</comment>
<feature type="transmembrane region" description="Helical" evidence="1">
    <location>
        <begin position="230"/>
        <end position="250"/>
    </location>
</feature>
<dbReference type="InterPro" id="IPR010390">
    <property type="entry name" value="ABC-2_transporter-like"/>
</dbReference>
<reference evidence="2 3" key="1">
    <citation type="submission" date="2018-05" db="EMBL/GenBank/DDBJ databases">
        <title>Genomic analysis of Gracilibacillus dipsosauri DD1 reveals novel features of a salt-tolerant amylase.</title>
        <authorList>
            <person name="Deutch C.E."/>
            <person name="Yang S."/>
        </authorList>
    </citation>
    <scope>NUCLEOTIDE SEQUENCE [LARGE SCALE GENOMIC DNA]</scope>
    <source>
        <strain evidence="2 3">DD1</strain>
    </source>
</reference>
<gene>
    <name evidence="2" type="ORF">DLJ74_14130</name>
</gene>
<evidence type="ECO:0000313" key="3">
    <source>
        <dbReference type="Proteomes" id="UP000245624"/>
    </source>
</evidence>
<organism evidence="2 3">
    <name type="scientific">Gracilibacillus dipsosauri</name>
    <dbReference type="NCBI Taxonomy" id="178340"/>
    <lineage>
        <taxon>Bacteria</taxon>
        <taxon>Bacillati</taxon>
        <taxon>Bacillota</taxon>
        <taxon>Bacilli</taxon>
        <taxon>Bacillales</taxon>
        <taxon>Bacillaceae</taxon>
        <taxon>Gracilibacillus</taxon>
    </lineage>
</organism>
<feature type="transmembrane region" description="Helical" evidence="1">
    <location>
        <begin position="21"/>
        <end position="44"/>
    </location>
</feature>
<feature type="transmembrane region" description="Helical" evidence="1">
    <location>
        <begin position="189"/>
        <end position="210"/>
    </location>
</feature>
<sequence>MKLFFVFFKYHIKERMEYRSAFIVGVCAQTLAYAANYLVVWMLMQKFGAINGWSWPEVAFLYSIGLFVYAIGASFTFVQMQSLEEMVRDGTFDIILIKPRNPFYYFVTSTFNNGYIAHLLLSGTILVWSLSQLKIEWNLLKVIYFCLNIASGSLVIAGLLTIIGSLTFRVIRLQFLFRLFNRLREFISYPISIYSLFIQILLVFIIPLAFVNFVPSSFILAKEFQYDGNITYILSPFIGPILFYIAYLFWMSNLNRYQGAGG</sequence>
<evidence type="ECO:0008006" key="4">
    <source>
        <dbReference type="Google" id="ProtNLM"/>
    </source>
</evidence>
<keyword evidence="3" id="KW-1185">Reference proteome</keyword>
<feature type="transmembrane region" description="Helical" evidence="1">
    <location>
        <begin position="142"/>
        <end position="168"/>
    </location>
</feature>
<dbReference type="Proteomes" id="UP000245624">
    <property type="component" value="Unassembled WGS sequence"/>
</dbReference>
<keyword evidence="1" id="KW-0472">Membrane</keyword>
<dbReference type="PANTHER" id="PTHR36833:SF1">
    <property type="entry name" value="INTEGRAL MEMBRANE TRANSPORT PROTEIN"/>
    <property type="match status" value="1"/>
</dbReference>
<dbReference type="PANTHER" id="PTHR36833">
    <property type="entry name" value="SLR0610 PROTEIN-RELATED"/>
    <property type="match status" value="1"/>
</dbReference>
<dbReference type="RefSeq" id="WP_109984956.1">
    <property type="nucleotide sequence ID" value="NZ_QGTD01000013.1"/>
</dbReference>